<dbReference type="AlphaFoldDB" id="A0A1W1BPB1"/>
<accession>A0A1W1BPB1</accession>
<dbReference type="EMBL" id="FPHF01000029">
    <property type="protein sequence ID" value="SFV55307.1"/>
    <property type="molecule type" value="Genomic_DNA"/>
</dbReference>
<feature type="region of interest" description="Disordered" evidence="1">
    <location>
        <begin position="1"/>
        <end position="49"/>
    </location>
</feature>
<organism evidence="2">
    <name type="scientific">hydrothermal vent metagenome</name>
    <dbReference type="NCBI Taxonomy" id="652676"/>
    <lineage>
        <taxon>unclassified sequences</taxon>
        <taxon>metagenomes</taxon>
        <taxon>ecological metagenomes</taxon>
    </lineage>
</organism>
<reference evidence="2" key="1">
    <citation type="submission" date="2016-10" db="EMBL/GenBank/DDBJ databases">
        <authorList>
            <person name="de Groot N.N."/>
        </authorList>
    </citation>
    <scope>NUCLEOTIDE SEQUENCE</scope>
</reference>
<sequence>MNVSSTPNQSQSLQTQRHPVTLPTQPQDPTYSNKEVYEASQGNITRSQNGQLELTPQGESNVNNTKNNAADVVAAEVKADDDATRGVAVDYLAASSQKSQVEIYLAVATDGKSSANDQTADVISELREVQKQNNAVEAYATYKEAQQSGNPVFS</sequence>
<feature type="compositionally biased region" description="Polar residues" evidence="1">
    <location>
        <begin position="1"/>
        <end position="33"/>
    </location>
</feature>
<gene>
    <name evidence="2" type="ORF">MNB_SM-4-1497</name>
</gene>
<proteinExistence type="predicted"/>
<feature type="compositionally biased region" description="Polar residues" evidence="1">
    <location>
        <begin position="40"/>
        <end position="49"/>
    </location>
</feature>
<protein>
    <submittedName>
        <fullName evidence="2">Uncharacterized protein</fullName>
    </submittedName>
</protein>
<evidence type="ECO:0000313" key="2">
    <source>
        <dbReference type="EMBL" id="SFV55307.1"/>
    </source>
</evidence>
<name>A0A1W1BPB1_9ZZZZ</name>
<evidence type="ECO:0000256" key="1">
    <source>
        <dbReference type="SAM" id="MobiDB-lite"/>
    </source>
</evidence>